<evidence type="ECO:0000259" key="16">
    <source>
        <dbReference type="Pfam" id="PF19303"/>
    </source>
</evidence>
<dbReference type="PANTHER" id="PTHR43326:SF1">
    <property type="entry name" value="METHIONINE--TRNA LIGASE, MITOCHONDRIAL"/>
    <property type="match status" value="1"/>
</dbReference>
<evidence type="ECO:0000256" key="7">
    <source>
        <dbReference type="ARBA" id="ARBA00022741"/>
    </source>
</evidence>
<evidence type="ECO:0000256" key="3">
    <source>
        <dbReference type="ARBA" id="ARBA00012838"/>
    </source>
</evidence>
<dbReference type="PANTHER" id="PTHR43326">
    <property type="entry name" value="METHIONYL-TRNA SYNTHETASE"/>
    <property type="match status" value="1"/>
</dbReference>
<dbReference type="Gene3D" id="2.170.220.10">
    <property type="match status" value="1"/>
</dbReference>
<dbReference type="InterPro" id="IPR041872">
    <property type="entry name" value="Anticodon_Met"/>
</dbReference>
<dbReference type="EC" id="6.1.1.10" evidence="3"/>
<dbReference type="CDD" id="cd00814">
    <property type="entry name" value="MetRS_core"/>
    <property type="match status" value="1"/>
</dbReference>
<proteinExistence type="inferred from homology"/>
<accession>A0A7C5DAY8</accession>
<dbReference type="GO" id="GO:0006431">
    <property type="term" value="P:methionyl-tRNA aminoacylation"/>
    <property type="evidence" value="ECO:0007669"/>
    <property type="project" value="InterPro"/>
</dbReference>
<dbReference type="EMBL" id="DRTB01000166">
    <property type="protein sequence ID" value="HHE04861.1"/>
    <property type="molecule type" value="Genomic_DNA"/>
</dbReference>
<dbReference type="InterPro" id="IPR009080">
    <property type="entry name" value="tRNAsynth_Ia_anticodon-bd"/>
</dbReference>
<dbReference type="SUPFAM" id="SSF47323">
    <property type="entry name" value="Anticodon-binding domain of a subclass of class I aminoacyl-tRNA synthetases"/>
    <property type="match status" value="1"/>
</dbReference>
<dbReference type="InterPro" id="IPR015413">
    <property type="entry name" value="Methionyl/Leucyl_tRNA_Synth"/>
</dbReference>
<name>A0A7C5DAY8_UNCW3</name>
<evidence type="ECO:0000256" key="2">
    <source>
        <dbReference type="ARBA" id="ARBA00003314"/>
    </source>
</evidence>
<dbReference type="GO" id="GO:0005524">
    <property type="term" value="F:ATP binding"/>
    <property type="evidence" value="ECO:0007669"/>
    <property type="project" value="UniProtKB-KW"/>
</dbReference>
<sequence length="550" mass="64094">MQKCLNEVRKVGKFYVTTPIYYVNDEPHIGHAYTTILADVLSRYHRLFGDEVFFSTGTDEHGLKVQEAAKKRNKSPKEHCDEVVQRFLSLWDKLKIGYTKFIRTTDRQHVFVVQNVLTYLYERGDIYFDTYTGKYCVSEERFWTEKDLVDGKCPSCGRDVITIEEKNYFFKLSKYQDWLINYINEHPEFIYPQSRRNEILGFLKNPLNDLCISRPKSRLDWGIEIPFDKDYVTYVWFDALINYISTIGVYRDNTSFKKWWPADVQLVGKDIITTHAVYWPIMLKAAGFDMPKRIVAHGWWLMEDAKMSKSLGNVVKPIDLIDKYGIESFRYVLIRNMNIGSDANFSEKLMVNTINSDLANDYGNLLSRTVKMLEKYFNGKVPKPGKLKGEDKDLVEEGKKLPGDVKSDIGNLKVNEALERILNYIRRINKYIDSMAPWEIKRKGEEDRLATVLYNVAEALRISTLLLSPIILDKADEAISVFSDSVFRYIDSTNKSLKVLEWGYLKPGTVINKVDILFPRIDVSKLAKYEEKAKKTEEHKRFEKGVLELD</sequence>
<evidence type="ECO:0000259" key="15">
    <source>
        <dbReference type="Pfam" id="PF09334"/>
    </source>
</evidence>
<keyword evidence="5 13" id="KW-0436">Ligase</keyword>
<evidence type="ECO:0000256" key="1">
    <source>
        <dbReference type="ARBA" id="ARBA00001947"/>
    </source>
</evidence>
<keyword evidence="10 13" id="KW-0648">Protein biosynthesis</keyword>
<evidence type="ECO:0000256" key="5">
    <source>
        <dbReference type="ARBA" id="ARBA00022598"/>
    </source>
</evidence>
<gene>
    <name evidence="17" type="primary">metG</name>
    <name evidence="17" type="ORF">ENL19_02225</name>
</gene>
<dbReference type="InterPro" id="IPR014758">
    <property type="entry name" value="Met-tRNA_synth"/>
</dbReference>
<evidence type="ECO:0000256" key="10">
    <source>
        <dbReference type="ARBA" id="ARBA00022917"/>
    </source>
</evidence>
<keyword evidence="8" id="KW-0862">Zinc</keyword>
<dbReference type="NCBIfam" id="NF008900">
    <property type="entry name" value="PRK12267.1"/>
    <property type="match status" value="1"/>
</dbReference>
<evidence type="ECO:0000256" key="13">
    <source>
        <dbReference type="RuleBase" id="RU363039"/>
    </source>
</evidence>
<comment type="function">
    <text evidence="2">Is required not only for elongation of protein synthesis but also for the initiation of all mRNA translation through initiator tRNA(fMet) aminoacylation.</text>
</comment>
<dbReference type="HAMAP" id="MF_01228">
    <property type="entry name" value="Met_tRNA_synth_type2"/>
    <property type="match status" value="1"/>
</dbReference>
<evidence type="ECO:0000256" key="9">
    <source>
        <dbReference type="ARBA" id="ARBA00022840"/>
    </source>
</evidence>
<feature type="domain" description="Methionyl-tRNA synthetase anticodon-binding" evidence="16">
    <location>
        <begin position="381"/>
        <end position="533"/>
    </location>
</feature>
<dbReference type="Gene3D" id="1.10.730.10">
    <property type="entry name" value="Isoleucyl-tRNA Synthetase, Domain 1"/>
    <property type="match status" value="1"/>
</dbReference>
<dbReference type="InterPro" id="IPR032678">
    <property type="entry name" value="tRNA-synt_1_cat_dom"/>
</dbReference>
<dbReference type="NCBIfam" id="TIGR00398">
    <property type="entry name" value="metG"/>
    <property type="match status" value="1"/>
</dbReference>
<dbReference type="InterPro" id="IPR033911">
    <property type="entry name" value="MetRS_core"/>
</dbReference>
<dbReference type="Proteomes" id="UP000886110">
    <property type="component" value="Unassembled WGS sequence"/>
</dbReference>
<dbReference type="SUPFAM" id="SSF52374">
    <property type="entry name" value="Nucleotidylyl transferase"/>
    <property type="match status" value="1"/>
</dbReference>
<comment type="caution">
    <text evidence="17">The sequence shown here is derived from an EMBL/GenBank/DDBJ whole genome shotgun (WGS) entry which is preliminary data.</text>
</comment>
<dbReference type="PRINTS" id="PR01041">
    <property type="entry name" value="TRNASYNTHMET"/>
</dbReference>
<evidence type="ECO:0000259" key="14">
    <source>
        <dbReference type="Pfam" id="PF01406"/>
    </source>
</evidence>
<evidence type="ECO:0000256" key="8">
    <source>
        <dbReference type="ARBA" id="ARBA00022833"/>
    </source>
</evidence>
<protein>
    <recommendedName>
        <fullName evidence="4">Methionine--tRNA ligase</fullName>
        <ecNumber evidence="3">6.1.1.10</ecNumber>
    </recommendedName>
    <alternativeName>
        <fullName evidence="12">Methionyl-tRNA synthetase</fullName>
    </alternativeName>
</protein>
<dbReference type="CDD" id="cd07957">
    <property type="entry name" value="Anticodon_Ia_Met"/>
    <property type="match status" value="1"/>
</dbReference>
<evidence type="ECO:0000256" key="6">
    <source>
        <dbReference type="ARBA" id="ARBA00022723"/>
    </source>
</evidence>
<feature type="non-terminal residue" evidence="17">
    <location>
        <position position="550"/>
    </location>
</feature>
<evidence type="ECO:0000256" key="12">
    <source>
        <dbReference type="ARBA" id="ARBA00030904"/>
    </source>
</evidence>
<comment type="similarity">
    <text evidence="13">Belongs to the class-I aminoacyl-tRNA synthetase family.</text>
</comment>
<dbReference type="GO" id="GO:0046872">
    <property type="term" value="F:metal ion binding"/>
    <property type="evidence" value="ECO:0007669"/>
    <property type="project" value="UniProtKB-KW"/>
</dbReference>
<dbReference type="Pfam" id="PF19303">
    <property type="entry name" value="Anticodon_3"/>
    <property type="match status" value="1"/>
</dbReference>
<keyword evidence="6" id="KW-0479">Metal-binding</keyword>
<evidence type="ECO:0000256" key="11">
    <source>
        <dbReference type="ARBA" id="ARBA00023146"/>
    </source>
</evidence>
<evidence type="ECO:0000313" key="17">
    <source>
        <dbReference type="EMBL" id="HHE04861.1"/>
    </source>
</evidence>
<keyword evidence="9 13" id="KW-0067">ATP-binding</keyword>
<organism evidence="17">
    <name type="scientific">candidate division WOR-3 bacterium</name>
    <dbReference type="NCBI Taxonomy" id="2052148"/>
    <lineage>
        <taxon>Bacteria</taxon>
        <taxon>Bacteria division WOR-3</taxon>
    </lineage>
</organism>
<keyword evidence="7 13" id="KW-0547">Nucleotide-binding</keyword>
<comment type="cofactor">
    <cofactor evidence="1">
        <name>Zn(2+)</name>
        <dbReference type="ChEBI" id="CHEBI:29105"/>
    </cofactor>
</comment>
<reference evidence="17" key="1">
    <citation type="journal article" date="2020" name="mSystems">
        <title>Genome- and Community-Level Interaction Insights into Carbon Utilization and Element Cycling Functions of Hydrothermarchaeota in Hydrothermal Sediment.</title>
        <authorList>
            <person name="Zhou Z."/>
            <person name="Liu Y."/>
            <person name="Xu W."/>
            <person name="Pan J."/>
            <person name="Luo Z.H."/>
            <person name="Li M."/>
        </authorList>
    </citation>
    <scope>NUCLEOTIDE SEQUENCE [LARGE SCALE GENOMIC DNA]</scope>
    <source>
        <strain evidence="17">HyVt-74</strain>
    </source>
</reference>
<keyword evidence="11 13" id="KW-0030">Aminoacyl-tRNA synthetase</keyword>
<dbReference type="FunFam" id="2.170.220.10:FF:000002">
    <property type="entry name" value="Methionine--tRNA ligase"/>
    <property type="match status" value="1"/>
</dbReference>
<dbReference type="GO" id="GO:0004825">
    <property type="term" value="F:methionine-tRNA ligase activity"/>
    <property type="evidence" value="ECO:0007669"/>
    <property type="project" value="UniProtKB-EC"/>
</dbReference>
<feature type="domain" description="Methionyl/Leucyl tRNA synthetase" evidence="15">
    <location>
        <begin position="157"/>
        <end position="369"/>
    </location>
</feature>
<dbReference type="AlphaFoldDB" id="A0A7C5DAY8"/>
<dbReference type="InterPro" id="IPR014729">
    <property type="entry name" value="Rossmann-like_a/b/a_fold"/>
</dbReference>
<dbReference type="Pfam" id="PF01406">
    <property type="entry name" value="tRNA-synt_1e"/>
    <property type="match status" value="1"/>
</dbReference>
<dbReference type="Pfam" id="PF09334">
    <property type="entry name" value="tRNA-synt_1g"/>
    <property type="match status" value="1"/>
</dbReference>
<feature type="domain" description="tRNA synthetases class I catalytic" evidence="14">
    <location>
        <begin position="14"/>
        <end position="132"/>
    </location>
</feature>
<evidence type="ECO:0000256" key="4">
    <source>
        <dbReference type="ARBA" id="ARBA00018753"/>
    </source>
</evidence>
<dbReference type="Gene3D" id="3.40.50.620">
    <property type="entry name" value="HUPs"/>
    <property type="match status" value="1"/>
</dbReference>
<dbReference type="InterPro" id="IPR023457">
    <property type="entry name" value="Met-tRNA_synth_2"/>
</dbReference>